<reference evidence="10 11" key="1">
    <citation type="submission" date="2024-02" db="EMBL/GenBank/DDBJ databases">
        <title>First draft genome assembly of two strains of Seiridium cardinale.</title>
        <authorList>
            <person name="Emiliani G."/>
            <person name="Scali E."/>
        </authorList>
    </citation>
    <scope>NUCLEOTIDE SEQUENCE [LARGE SCALE GENOMIC DNA]</scope>
    <source>
        <strain evidence="10 11">BM-138-000479</strain>
    </source>
</reference>
<evidence type="ECO:0000256" key="5">
    <source>
        <dbReference type="ARBA" id="ARBA00022729"/>
    </source>
</evidence>
<dbReference type="SUPFAM" id="SSF53474">
    <property type="entry name" value="alpha/beta-Hydrolases"/>
    <property type="match status" value="1"/>
</dbReference>
<dbReference type="InterPro" id="IPR029058">
    <property type="entry name" value="AB_hydrolase_fold"/>
</dbReference>
<sequence>MAPNVPSSGCLGRSYLLSIPPRYSLWYPSPLIFSFHGGGQDATAQLNADLLTNSTINDQYVLIYPEAVDGQWEVSPDSDSDDIGFVSSLLDHVESQLCIDESRIYATGKSQGGGLVGMLACDEDMSTKIAAFAPVSGAFYVKNKDGCDPNTVTIKCSPGRGDIPILEFHGGDDDVVPYNGLDDKRDACLPAIPHWTQTWAKQNNLSTSNISSDLTNEATMYQFGSGANLGLVSHVYDGGKVGHVWPISKDLANSSGSTASFDATPMILDFFGRYSLDASHSTATSDGNWHKFQCWYSASDGKRVAVELFCFLLALDGVWVVT</sequence>
<evidence type="ECO:0000256" key="6">
    <source>
        <dbReference type="ARBA" id="ARBA00022801"/>
    </source>
</evidence>
<comment type="subcellular location">
    <subcellularLocation>
        <location evidence="1">Secreted</location>
    </subcellularLocation>
</comment>
<evidence type="ECO:0000256" key="7">
    <source>
        <dbReference type="ARBA" id="ARBA00023277"/>
    </source>
</evidence>
<protein>
    <recommendedName>
        <fullName evidence="2">feruloyl esterase</fullName>
        <ecNumber evidence="2">3.1.1.73</ecNumber>
    </recommendedName>
</protein>
<evidence type="ECO:0000256" key="8">
    <source>
        <dbReference type="ARBA" id="ARBA00023326"/>
    </source>
</evidence>
<keyword evidence="11" id="KW-1185">Reference proteome</keyword>
<dbReference type="Gene3D" id="3.40.50.1820">
    <property type="entry name" value="alpha/beta hydrolase"/>
    <property type="match status" value="1"/>
</dbReference>
<dbReference type="Proteomes" id="UP001465668">
    <property type="component" value="Unassembled WGS sequence"/>
</dbReference>
<dbReference type="EMBL" id="JARVKM010000057">
    <property type="protein sequence ID" value="KAK9772806.1"/>
    <property type="molecule type" value="Genomic_DNA"/>
</dbReference>
<proteinExistence type="predicted"/>
<keyword evidence="8" id="KW-0624">Polysaccharide degradation</keyword>
<dbReference type="PANTHER" id="PTHR38050">
    <property type="match status" value="1"/>
</dbReference>
<name>A0ABR2XGG4_9PEZI</name>
<keyword evidence="6" id="KW-0378">Hydrolase</keyword>
<keyword evidence="5" id="KW-0732">Signal</keyword>
<evidence type="ECO:0000256" key="3">
    <source>
        <dbReference type="ARBA" id="ARBA00022525"/>
    </source>
</evidence>
<evidence type="ECO:0000313" key="10">
    <source>
        <dbReference type="EMBL" id="KAK9772806.1"/>
    </source>
</evidence>
<accession>A0ABR2XGG4</accession>
<organism evidence="10 11">
    <name type="scientific">Seiridium cardinale</name>
    <dbReference type="NCBI Taxonomy" id="138064"/>
    <lineage>
        <taxon>Eukaryota</taxon>
        <taxon>Fungi</taxon>
        <taxon>Dikarya</taxon>
        <taxon>Ascomycota</taxon>
        <taxon>Pezizomycotina</taxon>
        <taxon>Sordariomycetes</taxon>
        <taxon>Xylariomycetidae</taxon>
        <taxon>Amphisphaeriales</taxon>
        <taxon>Sporocadaceae</taxon>
        <taxon>Seiridium</taxon>
    </lineage>
</organism>
<comment type="catalytic activity">
    <reaction evidence="9">
        <text>feruloyl-polysaccharide + H2O = ferulate + polysaccharide.</text>
        <dbReference type="EC" id="3.1.1.73"/>
    </reaction>
</comment>
<evidence type="ECO:0000256" key="2">
    <source>
        <dbReference type="ARBA" id="ARBA00013091"/>
    </source>
</evidence>
<gene>
    <name evidence="10" type="ORF">SCAR479_10491</name>
</gene>
<keyword evidence="4" id="KW-0858">Xylan degradation</keyword>
<dbReference type="EC" id="3.1.1.73" evidence="2"/>
<evidence type="ECO:0000256" key="9">
    <source>
        <dbReference type="ARBA" id="ARBA00034075"/>
    </source>
</evidence>
<evidence type="ECO:0000256" key="1">
    <source>
        <dbReference type="ARBA" id="ARBA00004613"/>
    </source>
</evidence>
<evidence type="ECO:0000313" key="11">
    <source>
        <dbReference type="Proteomes" id="UP001465668"/>
    </source>
</evidence>
<keyword evidence="3" id="KW-0964">Secreted</keyword>
<evidence type="ECO:0000256" key="4">
    <source>
        <dbReference type="ARBA" id="ARBA00022651"/>
    </source>
</evidence>
<keyword evidence="7" id="KW-0119">Carbohydrate metabolism</keyword>
<dbReference type="InterPro" id="IPR043595">
    <property type="entry name" value="FaeB/C/D"/>
</dbReference>
<comment type="caution">
    <text evidence="10">The sequence shown here is derived from an EMBL/GenBank/DDBJ whole genome shotgun (WGS) entry which is preliminary data.</text>
</comment>
<dbReference type="PANTHER" id="PTHR38050:SF2">
    <property type="entry name" value="FERULOYL ESTERASE C-RELATED"/>
    <property type="match status" value="1"/>
</dbReference>